<dbReference type="Gramene" id="TuG1812G0400001065.01.T01">
    <property type="protein sequence ID" value="TuG1812G0400001065.01.T01.cds263461"/>
    <property type="gene ID" value="TuG1812G0400001065.01"/>
</dbReference>
<dbReference type="EnsemblPlants" id="TuG1812G0400001065.01.T01">
    <property type="protein sequence ID" value="TuG1812G0400001065.01.T01.cds263461"/>
    <property type="gene ID" value="TuG1812G0400001065.01"/>
</dbReference>
<keyword evidence="2" id="KW-1185">Reference proteome</keyword>
<protein>
    <submittedName>
        <fullName evidence="1">Uncharacterized protein</fullName>
    </submittedName>
</protein>
<dbReference type="AlphaFoldDB" id="A0A8R7U5S5"/>
<reference evidence="1" key="2">
    <citation type="submission" date="2018-03" db="EMBL/GenBank/DDBJ databases">
        <title>The Triticum urartu genome reveals the dynamic nature of wheat genome evolution.</title>
        <authorList>
            <person name="Ling H."/>
            <person name="Ma B."/>
            <person name="Shi X."/>
            <person name="Liu H."/>
            <person name="Dong L."/>
            <person name="Sun H."/>
            <person name="Cao Y."/>
            <person name="Gao Q."/>
            <person name="Zheng S."/>
            <person name="Li Y."/>
            <person name="Yu Y."/>
            <person name="Du H."/>
            <person name="Qi M."/>
            <person name="Li Y."/>
            <person name="Yu H."/>
            <person name="Cui Y."/>
            <person name="Wang N."/>
            <person name="Chen C."/>
            <person name="Wu H."/>
            <person name="Zhao Y."/>
            <person name="Zhang J."/>
            <person name="Li Y."/>
            <person name="Zhou W."/>
            <person name="Zhang B."/>
            <person name="Hu W."/>
            <person name="Eijk M."/>
            <person name="Tang J."/>
            <person name="Witsenboer H."/>
            <person name="Zhao S."/>
            <person name="Li Z."/>
            <person name="Zhang A."/>
            <person name="Wang D."/>
            <person name="Liang C."/>
        </authorList>
    </citation>
    <scope>NUCLEOTIDE SEQUENCE [LARGE SCALE GENOMIC DNA]</scope>
    <source>
        <strain evidence="1">cv. G1812</strain>
    </source>
</reference>
<dbReference type="Proteomes" id="UP000015106">
    <property type="component" value="Chromosome 4"/>
</dbReference>
<organism evidence="1 2">
    <name type="scientific">Triticum urartu</name>
    <name type="common">Red wild einkorn</name>
    <name type="synonym">Crithodium urartu</name>
    <dbReference type="NCBI Taxonomy" id="4572"/>
    <lineage>
        <taxon>Eukaryota</taxon>
        <taxon>Viridiplantae</taxon>
        <taxon>Streptophyta</taxon>
        <taxon>Embryophyta</taxon>
        <taxon>Tracheophyta</taxon>
        <taxon>Spermatophyta</taxon>
        <taxon>Magnoliopsida</taxon>
        <taxon>Liliopsida</taxon>
        <taxon>Poales</taxon>
        <taxon>Poaceae</taxon>
        <taxon>BOP clade</taxon>
        <taxon>Pooideae</taxon>
        <taxon>Triticodae</taxon>
        <taxon>Triticeae</taxon>
        <taxon>Triticinae</taxon>
        <taxon>Triticum</taxon>
    </lineage>
</organism>
<accession>A0A8R7U5S5</accession>
<name>A0A8R7U5S5_TRIUA</name>
<evidence type="ECO:0000313" key="1">
    <source>
        <dbReference type="EnsemblPlants" id="TuG1812G0400001065.01.T01.cds263461"/>
    </source>
</evidence>
<reference evidence="1" key="3">
    <citation type="submission" date="2022-06" db="UniProtKB">
        <authorList>
            <consortium name="EnsemblPlants"/>
        </authorList>
    </citation>
    <scope>IDENTIFICATION</scope>
</reference>
<reference evidence="2" key="1">
    <citation type="journal article" date="2013" name="Nature">
        <title>Draft genome of the wheat A-genome progenitor Triticum urartu.</title>
        <authorList>
            <person name="Ling H.Q."/>
            <person name="Zhao S."/>
            <person name="Liu D."/>
            <person name="Wang J."/>
            <person name="Sun H."/>
            <person name="Zhang C."/>
            <person name="Fan H."/>
            <person name="Li D."/>
            <person name="Dong L."/>
            <person name="Tao Y."/>
            <person name="Gao C."/>
            <person name="Wu H."/>
            <person name="Li Y."/>
            <person name="Cui Y."/>
            <person name="Guo X."/>
            <person name="Zheng S."/>
            <person name="Wang B."/>
            <person name="Yu K."/>
            <person name="Liang Q."/>
            <person name="Yang W."/>
            <person name="Lou X."/>
            <person name="Chen J."/>
            <person name="Feng M."/>
            <person name="Jian J."/>
            <person name="Zhang X."/>
            <person name="Luo G."/>
            <person name="Jiang Y."/>
            <person name="Liu J."/>
            <person name="Wang Z."/>
            <person name="Sha Y."/>
            <person name="Zhang B."/>
            <person name="Wu H."/>
            <person name="Tang D."/>
            <person name="Shen Q."/>
            <person name="Xue P."/>
            <person name="Zou S."/>
            <person name="Wang X."/>
            <person name="Liu X."/>
            <person name="Wang F."/>
            <person name="Yang Y."/>
            <person name="An X."/>
            <person name="Dong Z."/>
            <person name="Zhang K."/>
            <person name="Zhang X."/>
            <person name="Luo M.C."/>
            <person name="Dvorak J."/>
            <person name="Tong Y."/>
            <person name="Wang J."/>
            <person name="Yang H."/>
            <person name="Li Z."/>
            <person name="Wang D."/>
            <person name="Zhang A."/>
            <person name="Wang J."/>
        </authorList>
    </citation>
    <scope>NUCLEOTIDE SEQUENCE</scope>
    <source>
        <strain evidence="2">cv. G1812</strain>
    </source>
</reference>
<sequence>MTDRYRFHRGPSRPSRWCRRRCPLPPLLAPQVAALARLRRPLGCLLFIGSHDSEVEATRFGGTDGFGSTPMASRMRPVPSLWHAKLSSSRSRRCQPRRAKLKIQ</sequence>
<proteinExistence type="predicted"/>
<evidence type="ECO:0000313" key="2">
    <source>
        <dbReference type="Proteomes" id="UP000015106"/>
    </source>
</evidence>